<accession>A0ACC7NZ63</accession>
<protein>
    <submittedName>
        <fullName evidence="1">Uncharacterized protein</fullName>
    </submittedName>
</protein>
<comment type="caution">
    <text evidence="1">The sequence shown here is derived from an EMBL/GenBank/DDBJ whole genome shotgun (WGS) entry which is preliminary data.</text>
</comment>
<evidence type="ECO:0000313" key="2">
    <source>
        <dbReference type="Proteomes" id="UP001631969"/>
    </source>
</evidence>
<dbReference type="EMBL" id="JBJURJ010000010">
    <property type="protein sequence ID" value="MFM9329790.1"/>
    <property type="molecule type" value="Genomic_DNA"/>
</dbReference>
<organism evidence="1 2">
    <name type="scientific">Paenibacillus mesotrionivorans</name>
    <dbReference type="NCBI Taxonomy" id="3160968"/>
    <lineage>
        <taxon>Bacteria</taxon>
        <taxon>Bacillati</taxon>
        <taxon>Bacillota</taxon>
        <taxon>Bacilli</taxon>
        <taxon>Bacillales</taxon>
        <taxon>Paenibacillaceae</taxon>
        <taxon>Paenibacillus</taxon>
    </lineage>
</organism>
<dbReference type="Proteomes" id="UP001631969">
    <property type="component" value="Unassembled WGS sequence"/>
</dbReference>
<keyword evidence="2" id="KW-1185">Reference proteome</keyword>
<evidence type="ECO:0000313" key="1">
    <source>
        <dbReference type="EMBL" id="MFM9329790.1"/>
    </source>
</evidence>
<sequence length="111" mass="11812">MREHIVVVGGYGQVGQSVSRLLAERFPGKVYAAGRNLIKAEQFCSATDGAVKPMLLDVSRLFHPGDEPRKNSGHVPGPGEYGFCPAMSRAWHPLYGCDGGGRVYGCYGGAA</sequence>
<name>A0ACC7NZ63_9BACL</name>
<proteinExistence type="predicted"/>
<reference evidence="1" key="1">
    <citation type="submission" date="2024-12" db="EMBL/GenBank/DDBJ databases">
        <authorList>
            <person name="Wu N."/>
        </authorList>
    </citation>
    <scope>NUCLEOTIDE SEQUENCE</scope>
    <source>
        <strain evidence="1">P15</strain>
    </source>
</reference>
<gene>
    <name evidence="1" type="ORF">ACI1P1_15955</name>
</gene>